<dbReference type="Proteomes" id="UP000036367">
    <property type="component" value="Unassembled WGS sequence"/>
</dbReference>
<evidence type="ECO:0000313" key="1">
    <source>
        <dbReference type="EMBL" id="KLU01878.1"/>
    </source>
</evidence>
<organism evidence="1 2">
    <name type="scientific">Rhodopirellula islandica</name>
    <dbReference type="NCBI Taxonomy" id="595434"/>
    <lineage>
        <taxon>Bacteria</taxon>
        <taxon>Pseudomonadati</taxon>
        <taxon>Planctomycetota</taxon>
        <taxon>Planctomycetia</taxon>
        <taxon>Pirellulales</taxon>
        <taxon>Pirellulaceae</taxon>
        <taxon>Rhodopirellula</taxon>
    </lineage>
</organism>
<reference evidence="1" key="1">
    <citation type="submission" date="2015-05" db="EMBL/GenBank/DDBJ databases">
        <title>Permanent draft genome of Rhodopirellula islandicus K833.</title>
        <authorList>
            <person name="Kizina J."/>
            <person name="Richter M."/>
            <person name="Glockner F.O."/>
            <person name="Harder J."/>
        </authorList>
    </citation>
    <scope>NUCLEOTIDE SEQUENCE [LARGE SCALE GENOMIC DNA]</scope>
    <source>
        <strain evidence="1">K833</strain>
    </source>
</reference>
<proteinExistence type="predicted"/>
<dbReference type="AlphaFoldDB" id="A0A0J1B5M4"/>
<sequence>MKAAQPPSSPSETIVNFESGVFILGGKAASSTLAFGNPVRF</sequence>
<comment type="caution">
    <text evidence="1">The sequence shown here is derived from an EMBL/GenBank/DDBJ whole genome shotgun (WGS) entry which is preliminary data.</text>
</comment>
<dbReference type="STRING" id="595434.RISK_006062"/>
<dbReference type="PATRIC" id="fig|595434.4.peg.5760"/>
<accession>A0A0J1B5M4</accession>
<keyword evidence="2" id="KW-1185">Reference proteome</keyword>
<name>A0A0J1B5M4_RHOIS</name>
<dbReference type="EMBL" id="LECT01000048">
    <property type="protein sequence ID" value="KLU01878.1"/>
    <property type="molecule type" value="Genomic_DNA"/>
</dbReference>
<gene>
    <name evidence="1" type="ORF">RISK_006062</name>
</gene>
<evidence type="ECO:0000313" key="2">
    <source>
        <dbReference type="Proteomes" id="UP000036367"/>
    </source>
</evidence>
<protein>
    <submittedName>
        <fullName evidence="1">Uncharacterized protein</fullName>
    </submittedName>
</protein>